<gene>
    <name evidence="4" type="primary">refZ</name>
    <name evidence="4" type="ORF">ACFPU1_08385</name>
</gene>
<dbReference type="Proteomes" id="UP001596142">
    <property type="component" value="Unassembled WGS sequence"/>
</dbReference>
<dbReference type="PANTHER" id="PTHR30055:SF199">
    <property type="entry name" value="HTH-TYPE TRANSCRIPTIONAL REGULATOR YTTP-RELATED"/>
    <property type="match status" value="1"/>
</dbReference>
<proteinExistence type="predicted"/>
<dbReference type="SUPFAM" id="SSF46689">
    <property type="entry name" value="Homeodomain-like"/>
    <property type="match status" value="1"/>
</dbReference>
<organism evidence="4 5">
    <name type="scientific">Thalassorhabdus alkalitolerans</name>
    <dbReference type="NCBI Taxonomy" id="2282697"/>
    <lineage>
        <taxon>Bacteria</taxon>
        <taxon>Bacillati</taxon>
        <taxon>Bacillota</taxon>
        <taxon>Bacilli</taxon>
        <taxon>Bacillales</taxon>
        <taxon>Bacillaceae</taxon>
        <taxon>Thalassorhabdus</taxon>
    </lineage>
</organism>
<dbReference type="Pfam" id="PF00440">
    <property type="entry name" value="TetR_N"/>
    <property type="match status" value="1"/>
</dbReference>
<dbReference type="NCBIfam" id="NF037937">
    <property type="entry name" value="septum_RefZ"/>
    <property type="match status" value="1"/>
</dbReference>
<dbReference type="GO" id="GO:0003677">
    <property type="term" value="F:DNA binding"/>
    <property type="evidence" value="ECO:0007669"/>
    <property type="project" value="UniProtKB-KW"/>
</dbReference>
<keyword evidence="1 2" id="KW-0238">DNA-binding</keyword>
<dbReference type="PRINTS" id="PR00455">
    <property type="entry name" value="HTHTETR"/>
</dbReference>
<dbReference type="PANTHER" id="PTHR30055">
    <property type="entry name" value="HTH-TYPE TRANSCRIPTIONAL REGULATOR RUTR"/>
    <property type="match status" value="1"/>
</dbReference>
<dbReference type="RefSeq" id="WP_054635134.1">
    <property type="nucleotide sequence ID" value="NZ_JBHSOZ010000003.1"/>
</dbReference>
<dbReference type="EMBL" id="JBHSOZ010000003">
    <property type="protein sequence ID" value="MFC5712797.1"/>
    <property type="molecule type" value="Genomic_DNA"/>
</dbReference>
<keyword evidence="5" id="KW-1185">Reference proteome</keyword>
<dbReference type="Gene3D" id="1.10.357.10">
    <property type="entry name" value="Tetracycline Repressor, domain 2"/>
    <property type="match status" value="1"/>
</dbReference>
<feature type="DNA-binding region" description="H-T-H motif" evidence="2">
    <location>
        <begin position="29"/>
        <end position="48"/>
    </location>
</feature>
<evidence type="ECO:0000256" key="1">
    <source>
        <dbReference type="ARBA" id="ARBA00023125"/>
    </source>
</evidence>
<feature type="domain" description="HTH tetR-type" evidence="3">
    <location>
        <begin position="6"/>
        <end position="66"/>
    </location>
</feature>
<evidence type="ECO:0000256" key="2">
    <source>
        <dbReference type="PROSITE-ProRule" id="PRU00335"/>
    </source>
</evidence>
<evidence type="ECO:0000259" key="3">
    <source>
        <dbReference type="PROSITE" id="PS50977"/>
    </source>
</evidence>
<comment type="caution">
    <text evidence="4">The sequence shown here is derived from an EMBL/GenBank/DDBJ whole genome shotgun (WGS) entry which is preliminary data.</text>
</comment>
<dbReference type="InterPro" id="IPR001647">
    <property type="entry name" value="HTH_TetR"/>
</dbReference>
<dbReference type="InterPro" id="IPR036271">
    <property type="entry name" value="Tet_transcr_reg_TetR-rel_C_sf"/>
</dbReference>
<dbReference type="InterPro" id="IPR009057">
    <property type="entry name" value="Homeodomain-like_sf"/>
</dbReference>
<name>A0ABW0YNB2_9BACI</name>
<dbReference type="InterPro" id="IPR050109">
    <property type="entry name" value="HTH-type_TetR-like_transc_reg"/>
</dbReference>
<evidence type="ECO:0000313" key="4">
    <source>
        <dbReference type="EMBL" id="MFC5712797.1"/>
    </source>
</evidence>
<protein>
    <submittedName>
        <fullName evidence="4">Forespore capture DNA-binding protein RefZ</fullName>
    </submittedName>
</protein>
<evidence type="ECO:0000313" key="5">
    <source>
        <dbReference type="Proteomes" id="UP001596142"/>
    </source>
</evidence>
<reference evidence="5" key="1">
    <citation type="journal article" date="2019" name="Int. J. Syst. Evol. Microbiol.">
        <title>The Global Catalogue of Microorganisms (GCM) 10K type strain sequencing project: providing services to taxonomists for standard genome sequencing and annotation.</title>
        <authorList>
            <consortium name="The Broad Institute Genomics Platform"/>
            <consortium name="The Broad Institute Genome Sequencing Center for Infectious Disease"/>
            <person name="Wu L."/>
            <person name="Ma J."/>
        </authorList>
    </citation>
    <scope>NUCLEOTIDE SEQUENCE [LARGE SCALE GENOMIC DNA]</scope>
    <source>
        <strain evidence="5">CECT 7184</strain>
    </source>
</reference>
<dbReference type="PROSITE" id="PS50977">
    <property type="entry name" value="HTH_TETR_2"/>
    <property type="match status" value="1"/>
</dbReference>
<accession>A0ABW0YNB2</accession>
<dbReference type="SUPFAM" id="SSF48498">
    <property type="entry name" value="Tetracyclin repressor-like, C-terminal domain"/>
    <property type="match status" value="1"/>
</dbReference>
<sequence length="212" mass="24856">MSKKEGMTKRKVMDAATFLFNTKGFHGTSVRAIAEKANINVSLISYYFGGKQGLLENLMTDYLEGYLHTLEKEAERLTELGARRTLLNIMESSLEYMQKNHHRSRFVLREMTLDSVLVRELMSTYFMKEKHMYSLVIQHGIKQGIFARAPLDWTVMYVRGMVTMPFLHPQYIREVFHLQPQESYFLKVYMKELSHWVDHHLIHDIETSAASL</sequence>